<name>A0A9P6BYZ4_9AGAR</name>
<evidence type="ECO:0008006" key="3">
    <source>
        <dbReference type="Google" id="ProtNLM"/>
    </source>
</evidence>
<reference evidence="1" key="1">
    <citation type="submission" date="2020-11" db="EMBL/GenBank/DDBJ databases">
        <authorList>
            <consortium name="DOE Joint Genome Institute"/>
            <person name="Ahrendt S."/>
            <person name="Riley R."/>
            <person name="Andreopoulos W."/>
            <person name="Labutti K."/>
            <person name="Pangilinan J."/>
            <person name="Ruiz-Duenas F.J."/>
            <person name="Barrasa J.M."/>
            <person name="Sanchez-Garcia M."/>
            <person name="Camarero S."/>
            <person name="Miyauchi S."/>
            <person name="Serrano A."/>
            <person name="Linde D."/>
            <person name="Babiker R."/>
            <person name="Drula E."/>
            <person name="Ayuso-Fernandez I."/>
            <person name="Pacheco R."/>
            <person name="Padilla G."/>
            <person name="Ferreira P."/>
            <person name="Barriuso J."/>
            <person name="Kellner H."/>
            <person name="Castanera R."/>
            <person name="Alfaro M."/>
            <person name="Ramirez L."/>
            <person name="Pisabarro A.G."/>
            <person name="Kuo A."/>
            <person name="Tritt A."/>
            <person name="Lipzen A."/>
            <person name="He G."/>
            <person name="Yan M."/>
            <person name="Ng V."/>
            <person name="Cullen D."/>
            <person name="Martin F."/>
            <person name="Rosso M.-N."/>
            <person name="Henrissat B."/>
            <person name="Hibbett D."/>
            <person name="Martinez A.T."/>
            <person name="Grigoriev I.V."/>
        </authorList>
    </citation>
    <scope>NUCLEOTIDE SEQUENCE</scope>
    <source>
        <strain evidence="1">MF-IS2</strain>
    </source>
</reference>
<dbReference type="OrthoDB" id="3110816at2759"/>
<keyword evidence="2" id="KW-1185">Reference proteome</keyword>
<gene>
    <name evidence="1" type="ORF">P691DRAFT_805320</name>
</gene>
<accession>A0A9P6BYZ4</accession>
<organism evidence="1 2">
    <name type="scientific">Macrolepiota fuliginosa MF-IS2</name>
    <dbReference type="NCBI Taxonomy" id="1400762"/>
    <lineage>
        <taxon>Eukaryota</taxon>
        <taxon>Fungi</taxon>
        <taxon>Dikarya</taxon>
        <taxon>Basidiomycota</taxon>
        <taxon>Agaricomycotina</taxon>
        <taxon>Agaricomycetes</taxon>
        <taxon>Agaricomycetidae</taxon>
        <taxon>Agaricales</taxon>
        <taxon>Agaricineae</taxon>
        <taxon>Agaricaceae</taxon>
        <taxon>Macrolepiota</taxon>
    </lineage>
</organism>
<evidence type="ECO:0000313" key="2">
    <source>
        <dbReference type="Proteomes" id="UP000807342"/>
    </source>
</evidence>
<dbReference type="EMBL" id="MU151288">
    <property type="protein sequence ID" value="KAF9445671.1"/>
    <property type="molecule type" value="Genomic_DNA"/>
</dbReference>
<dbReference type="InterPro" id="IPR032675">
    <property type="entry name" value="LRR_dom_sf"/>
</dbReference>
<proteinExistence type="predicted"/>
<sequence>MSAEPSIPSIPLGNVDIWLEILKFFEPALESDSEAEIQEKRMTALAIALLCPGLTEFGLDTLWKSMSTLQPIVRAINTSSLNRFISYPLESGCWVLRRPLISSDQRERIRSYRARIQNFHAREMTEKEVTLWPALATCLDIKTLLPNLRFLSLVYNPMVPFASWLSVSPLLSPTLSSFSLFASSSKIAEILIVLLQTRSVQPTRIVYRGPSSKRLAQSFMHHVALECLRFDFGDHPPGSSTSIIHLFGKLTHLRELRVDLRVFTINKVEERALTLANLRYLDITGSPLSLCRLLQSTNFPSLISLKLNSILEDLGGECWDSLCICIAASAPMLRHLSLQDLSSIAEITVQALSRLSKLDLLSLELSHIPENLMSSDSDGITPLWPNLRVLSILADSPESFIDASAFLTPLAHRSGLQRIELPLDFRGLDTPISRATPLILHSPLTEIVCTRSKGVPTTVAGTLILVKNLLRCFPNLKRIWEKEGNGNGGKLVDLQLGVDVARELLVDYLCRTTNSECI</sequence>
<dbReference type="Gene3D" id="3.80.10.10">
    <property type="entry name" value="Ribonuclease Inhibitor"/>
    <property type="match status" value="1"/>
</dbReference>
<dbReference type="AlphaFoldDB" id="A0A9P6BYZ4"/>
<dbReference type="Proteomes" id="UP000807342">
    <property type="component" value="Unassembled WGS sequence"/>
</dbReference>
<comment type="caution">
    <text evidence="1">The sequence shown here is derived from an EMBL/GenBank/DDBJ whole genome shotgun (WGS) entry which is preliminary data.</text>
</comment>
<dbReference type="SUPFAM" id="SSF52047">
    <property type="entry name" value="RNI-like"/>
    <property type="match status" value="1"/>
</dbReference>
<evidence type="ECO:0000313" key="1">
    <source>
        <dbReference type="EMBL" id="KAF9445671.1"/>
    </source>
</evidence>
<protein>
    <recommendedName>
        <fullName evidence="3">F-box domain-containing protein</fullName>
    </recommendedName>
</protein>